<keyword evidence="5 7" id="KW-0862">Zinc</keyword>
<comment type="pathway">
    <text evidence="7">Amino-acid degradation; L-histidine degradation into L-glutamate; N-formimidoyl-L-glutamate from L-histidine: step 3/3.</text>
</comment>
<keyword evidence="2 7" id="KW-0479">Metal-binding</keyword>
<dbReference type="GO" id="GO:0005737">
    <property type="term" value="C:cytoplasm"/>
    <property type="evidence" value="ECO:0007669"/>
    <property type="project" value="UniProtKB-SubCell"/>
</dbReference>
<dbReference type="GO" id="GO:0019557">
    <property type="term" value="P:L-histidine catabolic process to glutamate and formate"/>
    <property type="evidence" value="ECO:0007669"/>
    <property type="project" value="UniProtKB-UniPathway"/>
</dbReference>
<feature type="binding site" evidence="7">
    <location>
        <position position="248"/>
    </location>
    <ligand>
        <name>4-imidazolone-5-propanoate</name>
        <dbReference type="ChEBI" id="CHEBI:77893"/>
    </ligand>
</feature>
<proteinExistence type="inferred from homology"/>
<dbReference type="InterPro" id="IPR006680">
    <property type="entry name" value="Amidohydro-rel"/>
</dbReference>
<comment type="similarity">
    <text evidence="7">Belongs to the metallo-dependent hydrolases superfamily. HutI family.</text>
</comment>
<dbReference type="GO" id="GO:0005506">
    <property type="term" value="F:iron ion binding"/>
    <property type="evidence" value="ECO:0007669"/>
    <property type="project" value="UniProtKB-UniRule"/>
</dbReference>
<dbReference type="EC" id="3.5.2.7" evidence="1 7"/>
<comment type="caution">
    <text evidence="9">The sequence shown here is derived from an EMBL/GenBank/DDBJ whole genome shotgun (WGS) entry which is preliminary data.</text>
</comment>
<feature type="binding site" evidence="7">
    <location>
        <position position="321"/>
    </location>
    <ligand>
        <name>N-formimidoyl-L-glutamate</name>
        <dbReference type="ChEBI" id="CHEBI:58928"/>
    </ligand>
</feature>
<dbReference type="InterPro" id="IPR032466">
    <property type="entry name" value="Metal_Hydrolase"/>
</dbReference>
<evidence type="ECO:0000259" key="8">
    <source>
        <dbReference type="Pfam" id="PF01979"/>
    </source>
</evidence>
<dbReference type="UniPathway" id="UPA00379">
    <property type="reaction ID" value="UER00551"/>
</dbReference>
<sequence>MNVETLITGITQVVSAQGPGPRRGVAMSDVVCIENAALAIDQGRFVWVGRAEDWHGQAASVVDLGGRAVVPGLVDPHTHAVWAGDRLADFALRTSGSSYEEILAGGGGIRSTIGATQSATQEKLVALAFPRLLALMESGATVIEVKSGYGFTPSAEIKMLEAIRQLQAKLSVRLVPTLLIHIPPPEAHKRLSYLDQITSELIPEVANTALASAVDIFVDREAWQADEAERVLSCALLNGLAIKMHAEQFHSIGGLELALELGALSVDHLEVCRSDQYPQLAASNTLATLLPGVTLHLGIPSAPGRGLIDAGVAVAVGTDLNPGSSPLFSISAALALAVRLNGLSAEEALVAGTVNAAAALGLENAGRIEAGLPADFVVLKGRDWRELVYLLGSNPVEEVWIAGSKARTNAAQRMEGPK</sequence>
<comment type="subcellular location">
    <subcellularLocation>
        <location evidence="7">Cytoplasm</location>
    </subcellularLocation>
</comment>
<gene>
    <name evidence="7" type="primary">hutI</name>
    <name evidence="9" type="ORF">HDF15_004938</name>
</gene>
<evidence type="ECO:0000256" key="7">
    <source>
        <dbReference type="HAMAP-Rule" id="MF_00372"/>
    </source>
</evidence>
<organism evidence="9 10">
    <name type="scientific">Granulicella mallensis</name>
    <dbReference type="NCBI Taxonomy" id="940614"/>
    <lineage>
        <taxon>Bacteria</taxon>
        <taxon>Pseudomonadati</taxon>
        <taxon>Acidobacteriota</taxon>
        <taxon>Terriglobia</taxon>
        <taxon>Terriglobales</taxon>
        <taxon>Acidobacteriaceae</taxon>
        <taxon>Granulicella</taxon>
    </lineage>
</organism>
<reference evidence="9 10" key="1">
    <citation type="submission" date="2020-08" db="EMBL/GenBank/DDBJ databases">
        <title>Genomic Encyclopedia of Type Strains, Phase IV (KMG-V): Genome sequencing to study the core and pangenomes of soil and plant-associated prokaryotes.</title>
        <authorList>
            <person name="Whitman W."/>
        </authorList>
    </citation>
    <scope>NUCLEOTIDE SEQUENCE [LARGE SCALE GENOMIC DNA]</scope>
    <source>
        <strain evidence="9 10">X5P3</strain>
    </source>
</reference>
<feature type="binding site" evidence="7">
    <location>
        <position position="149"/>
    </location>
    <ligand>
        <name>4-imidazolone-5-propanoate</name>
        <dbReference type="ChEBI" id="CHEBI:77893"/>
    </ligand>
</feature>
<keyword evidence="6 7" id="KW-0408">Iron</keyword>
<dbReference type="SUPFAM" id="SSF51556">
    <property type="entry name" value="Metallo-dependent hydrolases"/>
    <property type="match status" value="1"/>
</dbReference>
<evidence type="ECO:0000256" key="5">
    <source>
        <dbReference type="ARBA" id="ARBA00022833"/>
    </source>
</evidence>
<evidence type="ECO:0000256" key="6">
    <source>
        <dbReference type="ARBA" id="ARBA00023004"/>
    </source>
</evidence>
<dbReference type="Gene3D" id="2.30.40.10">
    <property type="entry name" value="Urease, subunit C, domain 1"/>
    <property type="match status" value="1"/>
</dbReference>
<dbReference type="SUPFAM" id="SSF51338">
    <property type="entry name" value="Composite domain of metallo-dependent hydrolases"/>
    <property type="match status" value="1"/>
</dbReference>
<keyword evidence="7" id="KW-0963">Cytoplasm</keyword>
<dbReference type="NCBIfam" id="TIGR01224">
    <property type="entry name" value="hutI"/>
    <property type="match status" value="1"/>
</dbReference>
<evidence type="ECO:0000256" key="1">
    <source>
        <dbReference type="ARBA" id="ARBA00012864"/>
    </source>
</evidence>
<dbReference type="PANTHER" id="PTHR42752">
    <property type="entry name" value="IMIDAZOLONEPROPIONASE"/>
    <property type="match status" value="1"/>
</dbReference>
<keyword evidence="4 7" id="KW-0369">Histidine metabolism</keyword>
<accession>A0A7W8EBC2</accession>
<comment type="cofactor">
    <cofactor evidence="7">
        <name>Zn(2+)</name>
        <dbReference type="ChEBI" id="CHEBI:29105"/>
    </cofactor>
    <cofactor evidence="7">
        <name>Fe(3+)</name>
        <dbReference type="ChEBI" id="CHEBI:29034"/>
    </cofactor>
    <text evidence="7">Binds 1 zinc or iron ion per subunit.</text>
</comment>
<dbReference type="GO" id="GO:0019556">
    <property type="term" value="P:L-histidine catabolic process to glutamate and formamide"/>
    <property type="evidence" value="ECO:0007669"/>
    <property type="project" value="UniProtKB-UniRule"/>
</dbReference>
<evidence type="ECO:0000256" key="2">
    <source>
        <dbReference type="ARBA" id="ARBA00022723"/>
    </source>
</evidence>
<evidence type="ECO:0000313" key="9">
    <source>
        <dbReference type="EMBL" id="MBB5066558.1"/>
    </source>
</evidence>
<feature type="binding site" evidence="7">
    <location>
        <position position="319"/>
    </location>
    <ligand>
        <name>Fe(3+)</name>
        <dbReference type="ChEBI" id="CHEBI:29034"/>
    </ligand>
</feature>
<dbReference type="Proteomes" id="UP000584867">
    <property type="component" value="Unassembled WGS sequence"/>
</dbReference>
<dbReference type="Pfam" id="PF01979">
    <property type="entry name" value="Amidohydro_1"/>
    <property type="match status" value="1"/>
</dbReference>
<feature type="binding site" evidence="7">
    <location>
        <position position="181"/>
    </location>
    <ligand>
        <name>4-imidazolone-5-propanoate</name>
        <dbReference type="ChEBI" id="CHEBI:77893"/>
    </ligand>
</feature>
<dbReference type="RefSeq" id="WP_184260342.1">
    <property type="nucleotide sequence ID" value="NZ_JACHIO010000029.1"/>
</dbReference>
<dbReference type="InterPro" id="IPR005920">
    <property type="entry name" value="HutI"/>
</dbReference>
<dbReference type="HAMAP" id="MF_00372">
    <property type="entry name" value="HutI"/>
    <property type="match status" value="1"/>
</dbReference>
<dbReference type="GO" id="GO:0050480">
    <property type="term" value="F:imidazolonepropionase activity"/>
    <property type="evidence" value="ECO:0007669"/>
    <property type="project" value="UniProtKB-UniRule"/>
</dbReference>
<evidence type="ECO:0000313" key="10">
    <source>
        <dbReference type="Proteomes" id="UP000584867"/>
    </source>
</evidence>
<comment type="catalytic activity">
    <reaction evidence="7">
        <text>4-imidazolone-5-propanoate + H2O = N-formimidoyl-L-glutamate</text>
        <dbReference type="Rhea" id="RHEA:23660"/>
        <dbReference type="ChEBI" id="CHEBI:15377"/>
        <dbReference type="ChEBI" id="CHEBI:58928"/>
        <dbReference type="ChEBI" id="CHEBI:77893"/>
        <dbReference type="EC" id="3.5.2.7"/>
    </reaction>
</comment>
<dbReference type="InterPro" id="IPR011059">
    <property type="entry name" value="Metal-dep_hydrolase_composite"/>
</dbReference>
<feature type="binding site" evidence="7">
    <location>
        <position position="79"/>
    </location>
    <ligand>
        <name>Zn(2+)</name>
        <dbReference type="ChEBI" id="CHEBI:29105"/>
    </ligand>
</feature>
<keyword evidence="3 7" id="KW-0378">Hydrolase</keyword>
<name>A0A7W8EBC2_9BACT</name>
<dbReference type="PANTHER" id="PTHR42752:SF1">
    <property type="entry name" value="IMIDAZOLONEPROPIONASE-RELATED"/>
    <property type="match status" value="1"/>
</dbReference>
<dbReference type="GO" id="GO:0008270">
    <property type="term" value="F:zinc ion binding"/>
    <property type="evidence" value="ECO:0007669"/>
    <property type="project" value="UniProtKB-UniRule"/>
</dbReference>
<dbReference type="AlphaFoldDB" id="A0A7W8EBC2"/>
<evidence type="ECO:0000256" key="4">
    <source>
        <dbReference type="ARBA" id="ARBA00022808"/>
    </source>
</evidence>
<dbReference type="Gene3D" id="3.20.20.140">
    <property type="entry name" value="Metal-dependent hydrolases"/>
    <property type="match status" value="1"/>
</dbReference>
<feature type="binding site" evidence="7">
    <location>
        <position position="319"/>
    </location>
    <ligand>
        <name>Zn(2+)</name>
        <dbReference type="ChEBI" id="CHEBI:29105"/>
    </ligand>
</feature>
<feature type="binding site" evidence="7">
    <location>
        <position position="79"/>
    </location>
    <ligand>
        <name>Fe(3+)</name>
        <dbReference type="ChEBI" id="CHEBI:29034"/>
    </ligand>
</feature>
<feature type="binding site" evidence="7">
    <location>
        <position position="86"/>
    </location>
    <ligand>
        <name>4-imidazolone-5-propanoate</name>
        <dbReference type="ChEBI" id="CHEBI:77893"/>
    </ligand>
</feature>
<evidence type="ECO:0000256" key="3">
    <source>
        <dbReference type="ARBA" id="ARBA00022801"/>
    </source>
</evidence>
<feature type="binding site" evidence="7">
    <location>
        <position position="324"/>
    </location>
    <ligand>
        <name>4-imidazolone-5-propanoate</name>
        <dbReference type="ChEBI" id="CHEBI:77893"/>
    </ligand>
</feature>
<feature type="binding site" evidence="7">
    <location>
        <position position="245"/>
    </location>
    <ligand>
        <name>Zn(2+)</name>
        <dbReference type="ChEBI" id="CHEBI:29105"/>
    </ligand>
</feature>
<feature type="binding site" evidence="7">
    <location>
        <position position="245"/>
    </location>
    <ligand>
        <name>Fe(3+)</name>
        <dbReference type="ChEBI" id="CHEBI:29034"/>
    </ligand>
</feature>
<comment type="function">
    <text evidence="7">Catalyzes the hydrolytic cleavage of the carbon-nitrogen bond in imidazolone-5-propanoate to yield N-formimidoyl-L-glutamate. It is the third step in the universal histidine degradation pathway.</text>
</comment>
<feature type="domain" description="Amidohydrolase-related" evidence="8">
    <location>
        <begin position="69"/>
        <end position="403"/>
    </location>
</feature>
<feature type="binding site" evidence="7">
    <location>
        <position position="77"/>
    </location>
    <ligand>
        <name>Fe(3+)</name>
        <dbReference type="ChEBI" id="CHEBI:29034"/>
    </ligand>
</feature>
<dbReference type="EMBL" id="JACHIO010000029">
    <property type="protein sequence ID" value="MBB5066558.1"/>
    <property type="molecule type" value="Genomic_DNA"/>
</dbReference>
<feature type="binding site" evidence="7">
    <location>
        <position position="77"/>
    </location>
    <ligand>
        <name>Zn(2+)</name>
        <dbReference type="ChEBI" id="CHEBI:29105"/>
    </ligand>
</feature>
<feature type="binding site" evidence="7">
    <location>
        <position position="323"/>
    </location>
    <ligand>
        <name>N-formimidoyl-L-glutamate</name>
        <dbReference type="ChEBI" id="CHEBI:58928"/>
    </ligand>
</feature>
<feature type="binding site" evidence="7">
    <location>
        <position position="149"/>
    </location>
    <ligand>
        <name>N-formimidoyl-L-glutamate</name>
        <dbReference type="ChEBI" id="CHEBI:58928"/>
    </ligand>
</feature>
<protein>
    <recommendedName>
        <fullName evidence="1 7">Imidazolonepropionase</fullName>
        <ecNumber evidence="1 7">3.5.2.7</ecNumber>
    </recommendedName>
    <alternativeName>
        <fullName evidence="7">Imidazolone-5-propionate hydrolase</fullName>
    </alternativeName>
</protein>